<comment type="caution">
    <text evidence="1">The sequence shown here is derived from an EMBL/GenBank/DDBJ whole genome shotgun (WGS) entry which is preliminary data.</text>
</comment>
<dbReference type="Gene3D" id="2.30.110.10">
    <property type="entry name" value="Electron Transport, Fmn-binding Protein, Chain A"/>
    <property type="match status" value="1"/>
</dbReference>
<gene>
    <name evidence="1" type="ORF">AL399_01595</name>
</gene>
<keyword evidence="2" id="KW-1185">Reference proteome</keyword>
<name>A0A0Q4B988_9BACT</name>
<dbReference type="AlphaFoldDB" id="A0A0Q4B988"/>
<dbReference type="STRING" id="1702214.AL399_01595"/>
<sequence length="165" mass="18642">MRYDNSGVRRRDRLMDESQALELLKTSEFGVLSMADGEQPYGLPLNYVWDGADSIYIHCAPAGRKLEILKRNPRVSFCIVGGVHLMPGQFTTEYQSVILEGYARMGLPPEERQHALELLVGKLSADFREIGNSYIAKSFHRTEIIRVDFSTFSGKRKEVVKSVGD</sequence>
<evidence type="ECO:0000313" key="1">
    <source>
        <dbReference type="EMBL" id="KQM09485.1"/>
    </source>
</evidence>
<accession>A0A0Q4B988</accession>
<dbReference type="InterPro" id="IPR012349">
    <property type="entry name" value="Split_barrel_FMN-bd"/>
</dbReference>
<dbReference type="Pfam" id="PF12900">
    <property type="entry name" value="Pyridox_ox_2"/>
    <property type="match status" value="1"/>
</dbReference>
<reference evidence="1" key="1">
    <citation type="submission" date="2015-08" db="EMBL/GenBank/DDBJ databases">
        <title>Candidatus Bacteriodes Periocalifornicus.</title>
        <authorList>
            <person name="McLean J.S."/>
            <person name="Kelley S."/>
        </authorList>
    </citation>
    <scope>NUCLEOTIDE SEQUENCE [LARGE SCALE GENOMIC DNA]</scope>
    <source>
        <strain evidence="1">12B</strain>
    </source>
</reference>
<dbReference type="PANTHER" id="PTHR34071">
    <property type="entry name" value="5-NITROIMIDAZOLE ANTIBIOTICS RESISTANCE PROTEIN, NIMA-FAMILY-RELATED PROTEIN-RELATED"/>
    <property type="match status" value="1"/>
</dbReference>
<proteinExistence type="predicted"/>
<evidence type="ECO:0000313" key="2">
    <source>
        <dbReference type="Proteomes" id="UP000054172"/>
    </source>
</evidence>
<dbReference type="EMBL" id="LIIK01000004">
    <property type="protein sequence ID" value="KQM09485.1"/>
    <property type="molecule type" value="Genomic_DNA"/>
</dbReference>
<protein>
    <submittedName>
        <fullName evidence="1">5-nitroimidazole antibiotic resistance protein</fullName>
    </submittedName>
</protein>
<dbReference type="SUPFAM" id="SSF50475">
    <property type="entry name" value="FMN-binding split barrel"/>
    <property type="match status" value="1"/>
</dbReference>
<organism evidence="1 2">
    <name type="scientific">Candidatus [Bacteroides] periocalifornicus</name>
    <dbReference type="NCBI Taxonomy" id="1702214"/>
    <lineage>
        <taxon>Bacteria</taxon>
        <taxon>Pseudomonadati</taxon>
        <taxon>Bacteroidota</taxon>
    </lineage>
</organism>
<dbReference type="PATRIC" id="fig|1702214.3.peg.1915"/>
<dbReference type="InterPro" id="IPR024747">
    <property type="entry name" value="Pyridox_Oxase-rel"/>
</dbReference>
<dbReference type="Proteomes" id="UP000054172">
    <property type="component" value="Unassembled WGS sequence"/>
</dbReference>
<dbReference type="PANTHER" id="PTHR34071:SF2">
    <property type="entry name" value="FLAVIN-NUCLEOTIDE-BINDING PROTEIN"/>
    <property type="match status" value="1"/>
</dbReference>